<dbReference type="AlphaFoldDB" id="A0A7X5BWD8"/>
<comment type="caution">
    <text evidence="2">The sequence shown here is derived from an EMBL/GenBank/DDBJ whole genome shotgun (WGS) entry which is preliminary data.</text>
</comment>
<dbReference type="Proteomes" id="UP000558113">
    <property type="component" value="Unassembled WGS sequence"/>
</dbReference>
<dbReference type="Pfam" id="PF06103">
    <property type="entry name" value="DUF948"/>
    <property type="match status" value="1"/>
</dbReference>
<keyword evidence="1" id="KW-1133">Transmembrane helix</keyword>
<dbReference type="PANTHER" id="PTHR40070">
    <property type="entry name" value="UPF0478 PROTEIN YTXG"/>
    <property type="match status" value="1"/>
</dbReference>
<evidence type="ECO:0000256" key="1">
    <source>
        <dbReference type="SAM" id="Phobius"/>
    </source>
</evidence>
<protein>
    <submittedName>
        <fullName evidence="2">DUF948 domain-containing protein</fullName>
    </submittedName>
</protein>
<dbReference type="InterPro" id="IPR009293">
    <property type="entry name" value="UPF0478"/>
</dbReference>
<dbReference type="PANTHER" id="PTHR40070:SF1">
    <property type="entry name" value="UPF0478 PROTEIN YTXG"/>
    <property type="match status" value="1"/>
</dbReference>
<dbReference type="RefSeq" id="WP_161697066.1">
    <property type="nucleotide sequence ID" value="NZ_JAAAMU010000004.1"/>
</dbReference>
<keyword evidence="3" id="KW-1185">Reference proteome</keyword>
<keyword evidence="1" id="KW-0812">Transmembrane</keyword>
<accession>A0A7X5BWD8</accession>
<evidence type="ECO:0000313" key="2">
    <source>
        <dbReference type="EMBL" id="NBC69348.1"/>
    </source>
</evidence>
<organism evidence="2 3">
    <name type="scientific">Paenibacillus sacheonensis</name>
    <dbReference type="NCBI Taxonomy" id="742054"/>
    <lineage>
        <taxon>Bacteria</taxon>
        <taxon>Bacillati</taxon>
        <taxon>Bacillota</taxon>
        <taxon>Bacilli</taxon>
        <taxon>Bacillales</taxon>
        <taxon>Paenibacillaceae</taxon>
        <taxon>Paenibacillus</taxon>
    </lineage>
</organism>
<gene>
    <name evidence="2" type="ORF">GT003_10130</name>
</gene>
<reference evidence="2 3" key="1">
    <citation type="submission" date="2020-01" db="EMBL/GenBank/DDBJ databases">
        <title>Paenibacillus soybeanensis sp. nov. isolated from the nodules of soybean (Glycine max(L.) Merr).</title>
        <authorList>
            <person name="Wang H."/>
        </authorList>
    </citation>
    <scope>NUCLEOTIDE SEQUENCE [LARGE SCALE GENOMIC DNA]</scope>
    <source>
        <strain evidence="2 3">DSM 23054</strain>
    </source>
</reference>
<evidence type="ECO:0000313" key="3">
    <source>
        <dbReference type="Proteomes" id="UP000558113"/>
    </source>
</evidence>
<sequence length="120" mass="13010">MIAGISAAVAAASFSCLVFYGIKTMKKLMTSLDETQKTIAEVRVSAMSVIQEATSTIHTLNDTVKDVKVRLNNVDPLLESAHDMGDVLHKVTMSVKKAVGLNDVIEQGDVSVRKSGFKKW</sequence>
<keyword evidence="1" id="KW-0472">Membrane</keyword>
<name>A0A7X5BWD8_9BACL</name>
<dbReference type="EMBL" id="JAAAMU010000004">
    <property type="protein sequence ID" value="NBC69348.1"/>
    <property type="molecule type" value="Genomic_DNA"/>
</dbReference>
<feature type="transmembrane region" description="Helical" evidence="1">
    <location>
        <begin position="6"/>
        <end position="22"/>
    </location>
</feature>
<dbReference type="OrthoDB" id="2661960at2"/>
<proteinExistence type="predicted"/>